<organism evidence="2 3">
    <name type="scientific">Trypanosoma cruzi</name>
    <dbReference type="NCBI Taxonomy" id="5693"/>
    <lineage>
        <taxon>Eukaryota</taxon>
        <taxon>Discoba</taxon>
        <taxon>Euglenozoa</taxon>
        <taxon>Kinetoplastea</taxon>
        <taxon>Metakinetoplastina</taxon>
        <taxon>Trypanosomatida</taxon>
        <taxon>Trypanosomatidae</taxon>
        <taxon>Trypanosoma</taxon>
        <taxon>Schizotrypanum</taxon>
    </lineage>
</organism>
<dbReference type="VEuPathDB" id="TriTrypDB:TcG_00497"/>
<dbReference type="AlphaFoldDB" id="A0A2V2WPH3"/>
<evidence type="ECO:0000313" key="2">
    <source>
        <dbReference type="EMBL" id="PWV10155.1"/>
    </source>
</evidence>
<reference evidence="2 3" key="1">
    <citation type="journal article" date="2018" name="Microb. Genom.">
        <title>Expanding an expanded genome: long-read sequencing of Trypanosoma cruzi.</title>
        <authorList>
            <person name="Berna L."/>
            <person name="Rodriguez M."/>
            <person name="Chiribao M.L."/>
            <person name="Parodi-Talice A."/>
            <person name="Pita S."/>
            <person name="Rijo G."/>
            <person name="Alvarez-Valin F."/>
            <person name="Robello C."/>
        </authorList>
    </citation>
    <scope>NUCLEOTIDE SEQUENCE [LARGE SCALE GENOMIC DNA]</scope>
    <source>
        <strain evidence="2 3">TCC</strain>
    </source>
</reference>
<dbReference type="VEuPathDB" id="TriTrypDB:TcCLB.510747.26"/>
<keyword evidence="1" id="KW-1133">Transmembrane helix</keyword>
<evidence type="ECO:0000256" key="1">
    <source>
        <dbReference type="SAM" id="Phobius"/>
    </source>
</evidence>
<feature type="transmembrane region" description="Helical" evidence="1">
    <location>
        <begin position="46"/>
        <end position="64"/>
    </location>
</feature>
<keyword evidence="1" id="KW-0472">Membrane</keyword>
<sequence length="119" mass="13845">MTDCNGKEPPPPLDERTLQNMRIAKKIGAETFEENTAILRRMAWRGARAFIVCGVGMAAFGYAMRRRRQQQLQQEGLRERERLEDDPTARYLEEMRGLGFDVDTLEEELEAERRTVKAR</sequence>
<comment type="caution">
    <text evidence="2">The sequence shown here is derived from an EMBL/GenBank/DDBJ whole genome shotgun (WGS) entry which is preliminary data.</text>
</comment>
<protein>
    <submittedName>
        <fullName evidence="2">Uncharacterized protein</fullName>
    </submittedName>
</protein>
<dbReference type="VEuPathDB" id="TriTrypDB:C3747_71g108c"/>
<dbReference type="VEuPathDB" id="TriTrypDB:BCY84_13974"/>
<dbReference type="EMBL" id="PRFC01000071">
    <property type="protein sequence ID" value="PWV10155.1"/>
    <property type="molecule type" value="Genomic_DNA"/>
</dbReference>
<name>A0A2V2WPH3_TRYCR</name>
<gene>
    <name evidence="2" type="ORF">C3747_71g108c</name>
</gene>
<dbReference type="VEuPathDB" id="TriTrypDB:TcCL_NonESM00281"/>
<evidence type="ECO:0000313" key="3">
    <source>
        <dbReference type="Proteomes" id="UP000246078"/>
    </source>
</evidence>
<dbReference type="VEuPathDB" id="TriTrypDB:TcCLB.504185.9"/>
<dbReference type="VEuPathDB" id="TriTrypDB:TcYC6_0068650"/>
<dbReference type="Proteomes" id="UP000246078">
    <property type="component" value="Unassembled WGS sequence"/>
</dbReference>
<dbReference type="VEuPathDB" id="TriTrypDB:C4B63_2g106"/>
<keyword evidence="1" id="KW-0812">Transmembrane</keyword>
<dbReference type="VEuPathDB" id="TriTrypDB:TcBrA4_0062830"/>
<proteinExistence type="predicted"/>
<accession>A0A2V2WPH3</accession>